<dbReference type="CDD" id="cd09898">
    <property type="entry name" value="H3TH_53EXO"/>
    <property type="match status" value="1"/>
</dbReference>
<evidence type="ECO:0000256" key="1">
    <source>
        <dbReference type="ARBA" id="ARBA00023125"/>
    </source>
</evidence>
<dbReference type="FunFam" id="1.10.150.20:FF:000003">
    <property type="entry name" value="DNA polymerase I"/>
    <property type="match status" value="1"/>
</dbReference>
<accession>A0A0A9WCU5</accession>
<dbReference type="Gene3D" id="3.40.50.1010">
    <property type="entry name" value="5'-nuclease"/>
    <property type="match status" value="1"/>
</dbReference>
<dbReference type="GO" id="GO:0003677">
    <property type="term" value="F:DNA binding"/>
    <property type="evidence" value="ECO:0007669"/>
    <property type="project" value="UniProtKB-KW"/>
</dbReference>
<dbReference type="InterPro" id="IPR008918">
    <property type="entry name" value="HhH2"/>
</dbReference>
<sequence>MIATIALFNQHRKVPTVVMTHDYDLYQLVDNTNKSYHYDIRTRRLVSERAVMERMGVRPKLVRDYKALAGDASDNIPGVKGIGKVRAQQLLEKYGNLEGVLTRGVKGQTGRVGELLREGTESALLSRQLVEFRICPKLIKTCETFLKA</sequence>
<protein>
    <submittedName>
        <fullName evidence="4">DNA polymerase I</fullName>
    </submittedName>
</protein>
<gene>
    <name evidence="4" type="primary">polA_3</name>
    <name evidence="3" type="synonym">polA_0</name>
    <name evidence="3" type="ORF">CM83_1195</name>
    <name evidence="4" type="ORF">CM83_1196</name>
</gene>
<dbReference type="InterPro" id="IPR020045">
    <property type="entry name" value="DNA_polI_H3TH"/>
</dbReference>
<name>A0A0A9WCU5_LYGHE</name>
<dbReference type="InterPro" id="IPR002421">
    <property type="entry name" value="5-3_exonuclease"/>
</dbReference>
<dbReference type="Pfam" id="PF01367">
    <property type="entry name" value="5_3_exonuc"/>
    <property type="match status" value="1"/>
</dbReference>
<feature type="domain" description="5'-3' exonuclease" evidence="2">
    <location>
        <begin position="1"/>
        <end position="140"/>
    </location>
</feature>
<dbReference type="GO" id="GO:0008409">
    <property type="term" value="F:5'-3' exonuclease activity"/>
    <property type="evidence" value="ECO:0007669"/>
    <property type="project" value="InterPro"/>
</dbReference>
<reference evidence="4" key="1">
    <citation type="journal article" date="2014" name="PLoS ONE">
        <title>Transcriptome-Based Identification of ABC Transporters in the Western Tarnished Plant Bug Lygus hesperus.</title>
        <authorList>
            <person name="Hull J.J."/>
            <person name="Chaney K."/>
            <person name="Geib S.M."/>
            <person name="Fabrick J.A."/>
            <person name="Brent C.S."/>
            <person name="Walsh D."/>
            <person name="Lavine L.C."/>
        </authorList>
    </citation>
    <scope>NUCLEOTIDE SEQUENCE</scope>
</reference>
<dbReference type="GO" id="GO:0017108">
    <property type="term" value="F:5'-flap endonuclease activity"/>
    <property type="evidence" value="ECO:0007669"/>
    <property type="project" value="InterPro"/>
</dbReference>
<evidence type="ECO:0000313" key="3">
    <source>
        <dbReference type="EMBL" id="JAG06276.1"/>
    </source>
</evidence>
<dbReference type="SUPFAM" id="SSF88723">
    <property type="entry name" value="PIN domain-like"/>
    <property type="match status" value="1"/>
</dbReference>
<evidence type="ECO:0000259" key="2">
    <source>
        <dbReference type="SMART" id="SM00475"/>
    </source>
</evidence>
<evidence type="ECO:0000313" key="4">
    <source>
        <dbReference type="EMBL" id="JAG06277.1"/>
    </source>
</evidence>
<keyword evidence="1" id="KW-0238">DNA-binding</keyword>
<dbReference type="PANTHER" id="PTHR42646:SF2">
    <property type="entry name" value="5'-3' EXONUCLEASE FAMILY PROTEIN"/>
    <property type="match status" value="1"/>
</dbReference>
<dbReference type="SMART" id="SM00279">
    <property type="entry name" value="HhH2"/>
    <property type="match status" value="1"/>
</dbReference>
<dbReference type="AlphaFoldDB" id="A0A0A9WCU5"/>
<dbReference type="EMBL" id="GBHO01037328">
    <property type="protein sequence ID" value="JAG06276.1"/>
    <property type="molecule type" value="Transcribed_RNA"/>
</dbReference>
<dbReference type="InterPro" id="IPR029060">
    <property type="entry name" value="PIN-like_dom_sf"/>
</dbReference>
<dbReference type="InterPro" id="IPR036279">
    <property type="entry name" value="5-3_exonuclease_C_sf"/>
</dbReference>
<dbReference type="SUPFAM" id="SSF47807">
    <property type="entry name" value="5' to 3' exonuclease, C-terminal subdomain"/>
    <property type="match status" value="1"/>
</dbReference>
<dbReference type="EMBL" id="GBHO01037327">
    <property type="protein sequence ID" value="JAG06277.1"/>
    <property type="molecule type" value="Transcribed_RNA"/>
</dbReference>
<dbReference type="Gene3D" id="1.10.150.20">
    <property type="entry name" value="5' to 3' exonuclease, C-terminal subdomain"/>
    <property type="match status" value="1"/>
</dbReference>
<reference evidence="4" key="2">
    <citation type="submission" date="2014-07" db="EMBL/GenBank/DDBJ databases">
        <authorList>
            <person name="Hull J."/>
        </authorList>
    </citation>
    <scope>NUCLEOTIDE SEQUENCE</scope>
</reference>
<dbReference type="SMART" id="SM00475">
    <property type="entry name" value="53EXOc"/>
    <property type="match status" value="1"/>
</dbReference>
<dbReference type="PANTHER" id="PTHR42646">
    <property type="entry name" value="FLAP ENDONUCLEASE XNI"/>
    <property type="match status" value="1"/>
</dbReference>
<dbReference type="InterPro" id="IPR038969">
    <property type="entry name" value="FEN"/>
</dbReference>
<proteinExistence type="predicted"/>
<organism evidence="4">
    <name type="scientific">Lygus hesperus</name>
    <name type="common">Western plant bug</name>
    <dbReference type="NCBI Taxonomy" id="30085"/>
    <lineage>
        <taxon>Eukaryota</taxon>
        <taxon>Metazoa</taxon>
        <taxon>Ecdysozoa</taxon>
        <taxon>Arthropoda</taxon>
        <taxon>Hexapoda</taxon>
        <taxon>Insecta</taxon>
        <taxon>Pterygota</taxon>
        <taxon>Neoptera</taxon>
        <taxon>Paraneoptera</taxon>
        <taxon>Hemiptera</taxon>
        <taxon>Heteroptera</taxon>
        <taxon>Panheteroptera</taxon>
        <taxon>Cimicomorpha</taxon>
        <taxon>Miridae</taxon>
        <taxon>Mirini</taxon>
        <taxon>Lygus</taxon>
    </lineage>
</organism>
<dbReference type="GO" id="GO:0033567">
    <property type="term" value="P:DNA replication, Okazaki fragment processing"/>
    <property type="evidence" value="ECO:0007669"/>
    <property type="project" value="InterPro"/>
</dbReference>